<evidence type="ECO:0000256" key="8">
    <source>
        <dbReference type="RuleBase" id="RU004561"/>
    </source>
</evidence>
<reference evidence="11 12" key="1">
    <citation type="journal article" date="2021" name="Plant Biotechnol. J.">
        <title>Multi-omics assisted identification of the key and species-specific regulatory components of drought-tolerant mechanisms in Gossypium stocksii.</title>
        <authorList>
            <person name="Yu D."/>
            <person name="Ke L."/>
            <person name="Zhang D."/>
            <person name="Wu Y."/>
            <person name="Sun Y."/>
            <person name="Mei J."/>
            <person name="Sun J."/>
            <person name="Sun Y."/>
        </authorList>
    </citation>
    <scope>NUCLEOTIDE SEQUENCE [LARGE SCALE GENOMIC DNA]</scope>
    <source>
        <strain evidence="12">cv. E1</strain>
        <tissue evidence="11">Leaf</tissue>
    </source>
</reference>
<comment type="caution">
    <text evidence="11">The sequence shown here is derived from an EMBL/GenBank/DDBJ whole genome shotgun (WGS) entry which is preliminary data.</text>
</comment>
<evidence type="ECO:0000259" key="10">
    <source>
        <dbReference type="PROSITE" id="PS50863"/>
    </source>
</evidence>
<evidence type="ECO:0000256" key="6">
    <source>
        <dbReference type="ARBA" id="ARBA00023242"/>
    </source>
</evidence>
<gene>
    <name evidence="11" type="ORF">J1N35_011860</name>
</gene>
<evidence type="ECO:0000313" key="12">
    <source>
        <dbReference type="Proteomes" id="UP000828251"/>
    </source>
</evidence>
<dbReference type="SUPFAM" id="SSF101936">
    <property type="entry name" value="DNA-binding pseudobarrel domain"/>
    <property type="match status" value="1"/>
</dbReference>
<dbReference type="SMART" id="SM01019">
    <property type="entry name" value="B3"/>
    <property type="match status" value="1"/>
</dbReference>
<dbReference type="InterPro" id="IPR010525">
    <property type="entry name" value="ARF_dom"/>
</dbReference>
<keyword evidence="4 8" id="KW-0238">DNA-binding</keyword>
<evidence type="ECO:0000256" key="3">
    <source>
        <dbReference type="ARBA" id="ARBA00023015"/>
    </source>
</evidence>
<organism evidence="11 12">
    <name type="scientific">Gossypium stocksii</name>
    <dbReference type="NCBI Taxonomy" id="47602"/>
    <lineage>
        <taxon>Eukaryota</taxon>
        <taxon>Viridiplantae</taxon>
        <taxon>Streptophyta</taxon>
        <taxon>Embryophyta</taxon>
        <taxon>Tracheophyta</taxon>
        <taxon>Spermatophyta</taxon>
        <taxon>Magnoliopsida</taxon>
        <taxon>eudicotyledons</taxon>
        <taxon>Gunneridae</taxon>
        <taxon>Pentapetalae</taxon>
        <taxon>rosids</taxon>
        <taxon>malvids</taxon>
        <taxon>Malvales</taxon>
        <taxon>Malvaceae</taxon>
        <taxon>Malvoideae</taxon>
        <taxon>Gossypium</taxon>
    </lineage>
</organism>
<proteinExistence type="inferred from homology"/>
<dbReference type="InterPro" id="IPR036188">
    <property type="entry name" value="FAD/NAD-bd_sf"/>
</dbReference>
<dbReference type="OrthoDB" id="1668982at2759"/>
<dbReference type="Pfam" id="PF02362">
    <property type="entry name" value="B3"/>
    <property type="match status" value="1"/>
</dbReference>
<dbReference type="Gene3D" id="2.30.30.1040">
    <property type="match status" value="1"/>
</dbReference>
<dbReference type="EMBL" id="JAIQCV010000004">
    <property type="protein sequence ID" value="KAH1108092.1"/>
    <property type="molecule type" value="Genomic_DNA"/>
</dbReference>
<dbReference type="PRINTS" id="PR00469">
    <property type="entry name" value="PNDRDTASEII"/>
</dbReference>
<dbReference type="Gene3D" id="2.40.330.10">
    <property type="entry name" value="DNA-binding pseudobarrel domain"/>
    <property type="match status" value="1"/>
</dbReference>
<keyword evidence="12" id="KW-1185">Reference proteome</keyword>
<dbReference type="PANTHER" id="PTHR31384">
    <property type="entry name" value="AUXIN RESPONSE FACTOR 4-RELATED"/>
    <property type="match status" value="1"/>
</dbReference>
<dbReference type="AlphaFoldDB" id="A0A9D3W4G5"/>
<evidence type="ECO:0000256" key="1">
    <source>
        <dbReference type="ARBA" id="ARBA00004123"/>
    </source>
</evidence>
<keyword evidence="6 8" id="KW-0539">Nucleus</keyword>
<evidence type="ECO:0000256" key="9">
    <source>
        <dbReference type="SAM" id="MobiDB-lite"/>
    </source>
</evidence>
<dbReference type="InterPro" id="IPR003340">
    <property type="entry name" value="B3_DNA-bd"/>
</dbReference>
<name>A0A9D3W4G5_9ROSI</name>
<keyword evidence="5 8" id="KW-0804">Transcription</keyword>
<feature type="domain" description="TF-B3" evidence="10">
    <location>
        <begin position="449"/>
        <end position="552"/>
    </location>
</feature>
<feature type="compositionally biased region" description="Basic residues" evidence="9">
    <location>
        <begin position="691"/>
        <end position="701"/>
    </location>
</feature>
<dbReference type="PRINTS" id="PR00368">
    <property type="entry name" value="FADPNR"/>
</dbReference>
<sequence>MQEQPVIIIGAGPSGLATAASLNLHSIPYIILEREDCFASLWKKYAYDRLHLHLHKQFCQLPHLPFPHSYPRFISKQHFVSYLDDYVSHFKITPLYCRCVELAVFDEITKEWIVKVRNLGSGEVEELRGRFLVVASGEATDPYTPEIEGLKSFPGDVLHSTQFKNGKAFRDKNVLVVGSGNSGMEIAMDLANHGAKTSIVVRSPVHILSREMVYLGLNLLKYIPLNMVDWLMVMLSKLVYRELSKYGLSRPKEGPFSMKVAYGKYPVLDVGTYSKIKSRDIQVLPAISSVKGNEVVFGNAESHAFDTIVFCTGFKRSTHIWLKGDDYLLNNDGIPKPRENNDFYTKLWHACAGPSVYVPRSGDKVLYFPQGHMEQVEAYMSEDGTMEMPIYNLPWKILCRVLHVELKVEPDTDEIFAEIILLPEAEQDEQSMEHRYYRASPRENYSRYFSKKLTPSDIKTHGGFSIPKRHANDGCLPLLDMSQEIPQQELLATDLHGNPWYFRHVFRGYPKRNLLTTGWSTFVTSKKLAAGDSFIFLRGENGEFGVGVRRSMTKLLNSPSPSIISAHSVRHGILASAFHAFATRSIFNVYYRPWTRSSEFITPLDQYIKAVQFDHCFGTRCRMRVEGGESGERRSLGTIIGTEDLDPIRWQNSKWRCVKVKWDPAASSVLLPERVCPWSIDLTEFTKKKKASTLHHQKRARPNNASSPEFSSLLMDGRY</sequence>
<dbReference type="SUPFAM" id="SSF51905">
    <property type="entry name" value="FAD/NAD(P)-binding domain"/>
    <property type="match status" value="1"/>
</dbReference>
<dbReference type="CDD" id="cd10017">
    <property type="entry name" value="B3_DNA"/>
    <property type="match status" value="1"/>
</dbReference>
<protein>
    <recommendedName>
        <fullName evidence="8">Auxin response factor</fullName>
    </recommendedName>
</protein>
<evidence type="ECO:0000313" key="11">
    <source>
        <dbReference type="EMBL" id="KAH1108092.1"/>
    </source>
</evidence>
<comment type="similarity">
    <text evidence="2 8">Belongs to the ARF family.</text>
</comment>
<dbReference type="Proteomes" id="UP000828251">
    <property type="component" value="Unassembled WGS sequence"/>
</dbReference>
<dbReference type="Pfam" id="PF06507">
    <property type="entry name" value="ARF_AD"/>
    <property type="match status" value="1"/>
</dbReference>
<accession>A0A9D3W4G5</accession>
<dbReference type="FunFam" id="2.40.330.10:FF:000001">
    <property type="entry name" value="Auxin response factor"/>
    <property type="match status" value="1"/>
</dbReference>
<dbReference type="PANTHER" id="PTHR31384:SF25">
    <property type="entry name" value="AUXIN RESPONSE FACTOR"/>
    <property type="match status" value="1"/>
</dbReference>
<dbReference type="GO" id="GO:0005634">
    <property type="term" value="C:nucleus"/>
    <property type="evidence" value="ECO:0007669"/>
    <property type="project" value="UniProtKB-SubCell"/>
</dbReference>
<keyword evidence="7 8" id="KW-0927">Auxin signaling pathway</keyword>
<dbReference type="Pfam" id="PF13738">
    <property type="entry name" value="Pyr_redox_3"/>
    <property type="match status" value="1"/>
</dbReference>
<dbReference type="FunFam" id="2.30.30.1040:FF:000001">
    <property type="entry name" value="Auxin response factor"/>
    <property type="match status" value="1"/>
</dbReference>
<comment type="subunit">
    <text evidence="8">Homodimers and heterodimers.</text>
</comment>
<dbReference type="InterPro" id="IPR015300">
    <property type="entry name" value="DNA-bd_pseudobarrel_sf"/>
</dbReference>
<evidence type="ECO:0000256" key="7">
    <source>
        <dbReference type="ARBA" id="ARBA00023294"/>
    </source>
</evidence>
<feature type="region of interest" description="Disordered" evidence="9">
    <location>
        <begin position="691"/>
        <end position="719"/>
    </location>
</feature>
<dbReference type="GO" id="GO:0006355">
    <property type="term" value="P:regulation of DNA-templated transcription"/>
    <property type="evidence" value="ECO:0007669"/>
    <property type="project" value="InterPro"/>
</dbReference>
<dbReference type="GO" id="GO:0009734">
    <property type="term" value="P:auxin-activated signaling pathway"/>
    <property type="evidence" value="ECO:0007669"/>
    <property type="project" value="UniProtKB-KW"/>
</dbReference>
<keyword evidence="3 8" id="KW-0805">Transcription regulation</keyword>
<dbReference type="GO" id="GO:0003677">
    <property type="term" value="F:DNA binding"/>
    <property type="evidence" value="ECO:0007669"/>
    <property type="project" value="UniProtKB-KW"/>
</dbReference>
<comment type="function">
    <text evidence="8">Auxin response factors (ARFs) are transcriptional factors that bind specifically to the DNA sequence 5'-TGTCTC-3' found in the auxin-responsive promoter elements (AuxREs).</text>
</comment>
<dbReference type="InterPro" id="IPR044835">
    <property type="entry name" value="ARF_plant"/>
</dbReference>
<comment type="subcellular location">
    <subcellularLocation>
        <location evidence="1 8">Nucleus</location>
    </subcellularLocation>
</comment>
<evidence type="ECO:0000256" key="2">
    <source>
        <dbReference type="ARBA" id="ARBA00007853"/>
    </source>
</evidence>
<evidence type="ECO:0000256" key="5">
    <source>
        <dbReference type="ARBA" id="ARBA00023163"/>
    </source>
</evidence>
<evidence type="ECO:0000256" key="4">
    <source>
        <dbReference type="ARBA" id="ARBA00023125"/>
    </source>
</evidence>
<dbReference type="Gene3D" id="3.50.50.60">
    <property type="entry name" value="FAD/NAD(P)-binding domain"/>
    <property type="match status" value="1"/>
</dbReference>
<dbReference type="PROSITE" id="PS50863">
    <property type="entry name" value="B3"/>
    <property type="match status" value="1"/>
</dbReference>